<gene>
    <name evidence="2" type="ORF">MVEN_01197500</name>
</gene>
<dbReference type="EMBL" id="JACAZI010000009">
    <property type="protein sequence ID" value="KAF7352338.1"/>
    <property type="molecule type" value="Genomic_DNA"/>
</dbReference>
<dbReference type="OrthoDB" id="3038587at2759"/>
<feature type="coiled-coil region" evidence="1">
    <location>
        <begin position="3"/>
        <end position="37"/>
    </location>
</feature>
<proteinExistence type="predicted"/>
<accession>A0A8H6Y1I1</accession>
<keyword evidence="3" id="KW-1185">Reference proteome</keyword>
<keyword evidence="1" id="KW-0175">Coiled coil</keyword>
<sequence length="541" mass="60834">MPTVDLRRRLAELEGQIIEHKRALHELEDARLAVERELYASAAYPVLTLPAEITSEIFIHCLPPVGKLRFMNHRETVPLIPSAVCRVWRNITLTTPALWSTLHVILHGIPHRLLSKPGFLEGSISLWLARAGVFPLSLLLHAVGHDALSHARDIVHRCSHRVEYLELDIGDSGIHELELDSVAFPLLRSARLEGNQSLEPTTGCVFHNAPRLHDLNLPQAIDNLVPPWVQLTRFEGRIFNLDLFNMAVNLTEATCHLDDEEAYGPFKMITHLRLSSLTVLLGSLNIIKYLTLPALKILEISEMDNCDYRSLEPFLTRSSPSLVSLSVRADYDCEEHWHPCLPRVASTLENLVIDQVPEALMLRLFHGTPDKILHLLPNLRTLSLSDVPGGVNLYFLVDFLYSRSDKLRAFRLVWTYPPFLDGKYYLGPSANKTGDTISGHLSRLARSGIDIYLGTVDKNYVTVDSPTTWMQIFTSHFSLHKISIFYGEIPVPKALSHDKFTQHVLPIICAQIGVMIVELIYIHSISHNAGSLREDAGSSTS</sequence>
<reference evidence="2" key="1">
    <citation type="submission" date="2020-05" db="EMBL/GenBank/DDBJ databases">
        <title>Mycena genomes resolve the evolution of fungal bioluminescence.</title>
        <authorList>
            <person name="Tsai I.J."/>
        </authorList>
    </citation>
    <scope>NUCLEOTIDE SEQUENCE</scope>
    <source>
        <strain evidence="2">CCC161011</strain>
    </source>
</reference>
<dbReference type="Gene3D" id="3.80.10.10">
    <property type="entry name" value="Ribonuclease Inhibitor"/>
    <property type="match status" value="1"/>
</dbReference>
<comment type="caution">
    <text evidence="2">The sequence shown here is derived from an EMBL/GenBank/DDBJ whole genome shotgun (WGS) entry which is preliminary data.</text>
</comment>
<dbReference type="AlphaFoldDB" id="A0A8H6Y1I1"/>
<name>A0A8H6Y1I1_9AGAR</name>
<protein>
    <submittedName>
        <fullName evidence="2">F-box domain-containing protein</fullName>
    </submittedName>
</protein>
<evidence type="ECO:0000313" key="3">
    <source>
        <dbReference type="Proteomes" id="UP000620124"/>
    </source>
</evidence>
<dbReference type="Proteomes" id="UP000620124">
    <property type="component" value="Unassembled WGS sequence"/>
</dbReference>
<dbReference type="InterPro" id="IPR032675">
    <property type="entry name" value="LRR_dom_sf"/>
</dbReference>
<organism evidence="2 3">
    <name type="scientific">Mycena venus</name>
    <dbReference type="NCBI Taxonomy" id="2733690"/>
    <lineage>
        <taxon>Eukaryota</taxon>
        <taxon>Fungi</taxon>
        <taxon>Dikarya</taxon>
        <taxon>Basidiomycota</taxon>
        <taxon>Agaricomycotina</taxon>
        <taxon>Agaricomycetes</taxon>
        <taxon>Agaricomycetidae</taxon>
        <taxon>Agaricales</taxon>
        <taxon>Marasmiineae</taxon>
        <taxon>Mycenaceae</taxon>
        <taxon>Mycena</taxon>
    </lineage>
</organism>
<evidence type="ECO:0000313" key="2">
    <source>
        <dbReference type="EMBL" id="KAF7352338.1"/>
    </source>
</evidence>
<evidence type="ECO:0000256" key="1">
    <source>
        <dbReference type="SAM" id="Coils"/>
    </source>
</evidence>